<feature type="region of interest" description="Disordered" evidence="1">
    <location>
        <begin position="98"/>
        <end position="142"/>
    </location>
</feature>
<feature type="compositionally biased region" description="Polar residues" evidence="1">
    <location>
        <begin position="65"/>
        <end position="76"/>
    </location>
</feature>
<protein>
    <submittedName>
        <fullName evidence="2">Uncharacterized protein</fullName>
    </submittedName>
</protein>
<gene>
    <name evidence="2" type="ORF">M9458_027615</name>
</gene>
<organism evidence="2 3">
    <name type="scientific">Cirrhinus mrigala</name>
    <name type="common">Mrigala</name>
    <dbReference type="NCBI Taxonomy" id="683832"/>
    <lineage>
        <taxon>Eukaryota</taxon>
        <taxon>Metazoa</taxon>
        <taxon>Chordata</taxon>
        <taxon>Craniata</taxon>
        <taxon>Vertebrata</taxon>
        <taxon>Euteleostomi</taxon>
        <taxon>Actinopterygii</taxon>
        <taxon>Neopterygii</taxon>
        <taxon>Teleostei</taxon>
        <taxon>Ostariophysi</taxon>
        <taxon>Cypriniformes</taxon>
        <taxon>Cyprinidae</taxon>
        <taxon>Labeoninae</taxon>
        <taxon>Labeonini</taxon>
        <taxon>Cirrhinus</taxon>
    </lineage>
</organism>
<proteinExistence type="predicted"/>
<name>A0ABD0PY25_CIRMR</name>
<sequence length="191" mass="20969">LKIKLHGESRRRSDHDQKLLDRFIRRRGAAAATQRSALFSRSLAGQQVSEHQERRPGKARRALNRSCSVPDSNNPPTFCPPSHAPISMMVADLSEITEEESAAAGWSGRLRRPKAKDSDLEEEEEESGIPSEDATGCTPEPDVCETDQIEAVDAQSPTASEDGETCADAELCSTNHVNRTVLCLNEESQNQ</sequence>
<comment type="caution">
    <text evidence="2">The sequence shown here is derived from an EMBL/GenBank/DDBJ whole genome shotgun (WGS) entry which is preliminary data.</text>
</comment>
<dbReference type="AlphaFoldDB" id="A0ABD0PY25"/>
<reference evidence="2 3" key="1">
    <citation type="submission" date="2024-05" db="EMBL/GenBank/DDBJ databases">
        <title>Genome sequencing and assembly of Indian major carp, Cirrhinus mrigala (Hamilton, 1822).</title>
        <authorList>
            <person name="Mohindra V."/>
            <person name="Chowdhury L.M."/>
            <person name="Lal K."/>
            <person name="Jena J.K."/>
        </authorList>
    </citation>
    <scope>NUCLEOTIDE SEQUENCE [LARGE SCALE GENOMIC DNA]</scope>
    <source>
        <strain evidence="2">CM1030</strain>
        <tissue evidence="2">Blood</tissue>
    </source>
</reference>
<dbReference type="EMBL" id="JAMKFB020000013">
    <property type="protein sequence ID" value="KAL0178721.1"/>
    <property type="molecule type" value="Genomic_DNA"/>
</dbReference>
<evidence type="ECO:0000313" key="3">
    <source>
        <dbReference type="Proteomes" id="UP001529510"/>
    </source>
</evidence>
<feature type="non-terminal residue" evidence="2">
    <location>
        <position position="1"/>
    </location>
</feature>
<feature type="region of interest" description="Disordered" evidence="1">
    <location>
        <begin position="43"/>
        <end position="76"/>
    </location>
</feature>
<evidence type="ECO:0000313" key="2">
    <source>
        <dbReference type="EMBL" id="KAL0178721.1"/>
    </source>
</evidence>
<evidence type="ECO:0000256" key="1">
    <source>
        <dbReference type="SAM" id="MobiDB-lite"/>
    </source>
</evidence>
<dbReference type="Proteomes" id="UP001529510">
    <property type="component" value="Unassembled WGS sequence"/>
</dbReference>
<feature type="non-terminal residue" evidence="2">
    <location>
        <position position="191"/>
    </location>
</feature>
<accession>A0ABD0PY25</accession>
<keyword evidence="3" id="KW-1185">Reference proteome</keyword>